<dbReference type="InterPro" id="IPR036392">
    <property type="entry name" value="PLAT/LH2_dom_sf"/>
</dbReference>
<dbReference type="GO" id="GO:0006816">
    <property type="term" value="P:calcium ion transport"/>
    <property type="evidence" value="ECO:0007669"/>
    <property type="project" value="TreeGrafter"/>
</dbReference>
<feature type="transmembrane region" description="Helical" evidence="10">
    <location>
        <begin position="586"/>
        <end position="605"/>
    </location>
</feature>
<dbReference type="SMART" id="SM00308">
    <property type="entry name" value="LH2"/>
    <property type="match status" value="1"/>
</dbReference>
<evidence type="ECO:0000259" key="11">
    <source>
        <dbReference type="PROSITE" id="PS50095"/>
    </source>
</evidence>
<dbReference type="InterPro" id="IPR042060">
    <property type="entry name" value="PLAT_polycystin1"/>
</dbReference>
<evidence type="ECO:0000256" key="8">
    <source>
        <dbReference type="PROSITE-ProRule" id="PRU00152"/>
    </source>
</evidence>
<evidence type="ECO:0000313" key="13">
    <source>
        <dbReference type="EMBL" id="JAV39533.1"/>
    </source>
</evidence>
<feature type="domain" description="PLAT" evidence="11">
    <location>
        <begin position="96"/>
        <end position="211"/>
    </location>
</feature>
<keyword evidence="7" id="KW-1015">Disulfide bond</keyword>
<dbReference type="InterPro" id="IPR046791">
    <property type="entry name" value="Polycystin_dom"/>
</dbReference>
<keyword evidence="4" id="KW-0677">Repeat</keyword>
<feature type="transmembrane region" description="Helical" evidence="10">
    <location>
        <begin position="1029"/>
        <end position="1051"/>
    </location>
</feature>
<evidence type="ECO:0000256" key="2">
    <source>
        <dbReference type="ARBA" id="ARBA00007200"/>
    </source>
</evidence>
<dbReference type="InterPro" id="IPR000434">
    <property type="entry name" value="PC1"/>
</dbReference>
<feature type="transmembrane region" description="Helical" evidence="10">
    <location>
        <begin position="259"/>
        <end position="280"/>
    </location>
</feature>
<dbReference type="InterPro" id="IPR001024">
    <property type="entry name" value="PLAT/LH2_dom"/>
</dbReference>
<dbReference type="PANTHER" id="PTHR46730:SF3">
    <property type="entry name" value="POLYCYSTIN-1"/>
    <property type="match status" value="1"/>
</dbReference>
<dbReference type="PANTHER" id="PTHR46730">
    <property type="entry name" value="POLYCYSTIN-1"/>
    <property type="match status" value="1"/>
</dbReference>
<feature type="region of interest" description="Disordered" evidence="9">
    <location>
        <begin position="1162"/>
        <end position="1210"/>
    </location>
</feature>
<feature type="transmembrane region" description="Helical" evidence="10">
    <location>
        <begin position="558"/>
        <end position="580"/>
    </location>
</feature>
<evidence type="ECO:0000256" key="3">
    <source>
        <dbReference type="ARBA" id="ARBA00022692"/>
    </source>
</evidence>
<dbReference type="SUPFAM" id="SSF49723">
    <property type="entry name" value="Lipase/lipooxygenase domain (PLAT/LH2 domain)"/>
    <property type="match status" value="1"/>
</dbReference>
<dbReference type="PRINTS" id="PR00500">
    <property type="entry name" value="POLYCYSTIN1"/>
</dbReference>
<reference evidence="13" key="1">
    <citation type="journal article" date="2017" name="G3 (Bethesda)">
        <title>De Novo Genome and Transcriptome Assembly of the Canadian Beaver (Castor canadensis).</title>
        <authorList>
            <person name="Lok S."/>
            <person name="Paton T.A."/>
            <person name="Wang Z."/>
            <person name="Kaur G."/>
            <person name="Walker S."/>
            <person name="Yuen R.K."/>
            <person name="Sung W.W."/>
            <person name="Whitney J."/>
            <person name="Buchanan J.A."/>
            <person name="Trost B."/>
            <person name="Singh N."/>
            <person name="Apresto B."/>
            <person name="Chen N."/>
            <person name="Coole M."/>
            <person name="Dawson T.J."/>
            <person name="Ho K.Y."/>
            <person name="Hu Z."/>
            <person name="Pullenayegum S."/>
            <person name="Samler K."/>
            <person name="Shipstone A."/>
            <person name="Tsoi F."/>
            <person name="Wang T."/>
            <person name="Pereira S.L."/>
            <person name="Rostami P."/>
            <person name="Ryan C.A."/>
            <person name="Tong A.H."/>
            <person name="Ng K."/>
            <person name="Sundaravadanam Y."/>
            <person name="Simpson J.T."/>
            <person name="Lim B.K."/>
            <person name="Engstrom M.D."/>
            <person name="Dutton C.J."/>
            <person name="Kerr K.C."/>
            <person name="Franke M."/>
            <person name="Rapley W."/>
            <person name="Wintle R.F."/>
            <person name="Scherer S.W."/>
        </authorList>
    </citation>
    <scope>NUCLEOTIDE SEQUENCE</scope>
    <source>
        <strain evidence="13">ROM106880</strain>
        <tissue evidence="13">Muscle</tissue>
    </source>
</reference>
<evidence type="ECO:0000256" key="5">
    <source>
        <dbReference type="ARBA" id="ARBA00022989"/>
    </source>
</evidence>
<evidence type="ECO:0000256" key="1">
    <source>
        <dbReference type="ARBA" id="ARBA00004141"/>
    </source>
</evidence>
<evidence type="ECO:0000256" key="4">
    <source>
        <dbReference type="ARBA" id="ARBA00022737"/>
    </source>
</evidence>
<dbReference type="Pfam" id="PF20519">
    <property type="entry name" value="Polycystin_dom"/>
    <property type="match status" value="1"/>
</dbReference>
<organism evidence="13">
    <name type="scientific">Castor canadensis</name>
    <name type="common">American beaver</name>
    <dbReference type="NCBI Taxonomy" id="51338"/>
    <lineage>
        <taxon>Eukaryota</taxon>
        <taxon>Metazoa</taxon>
        <taxon>Chordata</taxon>
        <taxon>Craniata</taxon>
        <taxon>Vertebrata</taxon>
        <taxon>Euteleostomi</taxon>
        <taxon>Mammalia</taxon>
        <taxon>Eutheria</taxon>
        <taxon>Euarchontoglires</taxon>
        <taxon>Glires</taxon>
        <taxon>Rodentia</taxon>
        <taxon>Castorimorpha</taxon>
        <taxon>Castoridae</taxon>
        <taxon>Castor</taxon>
    </lineage>
</organism>
<dbReference type="SMART" id="SM00303">
    <property type="entry name" value="GPS"/>
    <property type="match status" value="1"/>
</dbReference>
<feature type="transmembrane region" description="Helical" evidence="10">
    <location>
        <begin position="673"/>
        <end position="692"/>
    </location>
</feature>
<dbReference type="GO" id="GO:0005886">
    <property type="term" value="C:plasma membrane"/>
    <property type="evidence" value="ECO:0007669"/>
    <property type="project" value="TreeGrafter"/>
</dbReference>
<keyword evidence="6 10" id="KW-0472">Membrane</keyword>
<dbReference type="Pfam" id="PF01477">
    <property type="entry name" value="PLAT"/>
    <property type="match status" value="1"/>
</dbReference>
<evidence type="ECO:0000256" key="6">
    <source>
        <dbReference type="ARBA" id="ARBA00023136"/>
    </source>
</evidence>
<dbReference type="InterPro" id="IPR013122">
    <property type="entry name" value="PKD1_2_channel"/>
</dbReference>
<comment type="caution">
    <text evidence="8">Lacks conserved residue(s) required for the propagation of feature annotation.</text>
</comment>
<dbReference type="Gene3D" id="2.60.60.20">
    <property type="entry name" value="PLAT/LH2 domain"/>
    <property type="match status" value="1"/>
</dbReference>
<keyword evidence="3 10" id="KW-0812">Transmembrane</keyword>
<evidence type="ECO:0000259" key="12">
    <source>
        <dbReference type="PROSITE" id="PS50221"/>
    </source>
</evidence>
<name>A0A250Y7I1_CASCN</name>
<sequence>MMWRTDGLVPLEETSPSQAVCLTRHLTAFGASLFVPPSHVHFIFPEPSAGVNYIVLLTCAVCLVTYMVMAVILRKLDQLDVRRVRIIPFCGKRGRFKYEILVKTGWGRGSGTTAHVGIMLYGVDSQSGHRHLDGDRAFHRNSLDIFQIATPHSLGRVWKIRVWHDNKGLSPAWFLQHVIVRDLQSTHSTCFLVNDWLSVETEANGGLVEKEVLAASDAALWRFRRLLVAELQRGFFDKHIWLSLWDRPPRSRFTRVQRATCCVLLLCLFLGANAVWYGVVGHVTYSTGPVSSLIPPSVDTVAIGLVSSMVVYPVYLAILFLFRMSRSKVAGGLNSITTEQQTVDFDSYLDSSVLESSFLTLSGLRAEAFAAQITGDLFLDDSKSLVCWPSSEGTLSWPDLLSDPSIVGSTLQQLARGQMGHTLGPEEDGVSLVSPASPAKYFSTSDGDLTRQVLAEEAGTLAPTHGTYVETDLLTSLSSAPGEKTETLLLQRLREKGPPSPGLTWEQPALTRLSRTGALLDHIPPSPSLWAAQQCSCLLSPGLVEGLRKRLLPTWCAPLAHGLSLLLVAVAMGVSGWVGASFPPSVSVTWLLSSTSSFLASFLGWEPLKVLLEALYFSLVAKRLHPDEDDTLVESPAVTPVSERVPRVRPPHGFALFLAKEEARKVKRLHSMLRSLLVYMLFLLVTLLANYGDASFHGHAYRLQSAIKQELDSQAFLAITRSDEFWPWMSHVLLPYIHGNQSSPDLGPPRLRQVRLKEAFCPDPPRSEVHRCSAVGGFSTGDYGIGWQNAAHNDSETWAYSAPDLLGAWYWGYCAVYDSGGYVQELGLSLEESRARLGFLQLHNWLDSRSRAVFVELTRYSPAVGLHAAVTLRLEFPAAGHVLTAFSVRPFALRRLSTGLSLPLLTSVCLLLFALYFSMAEVRTWRREGCVRAVRPGAWARWLLVALTVSTALVHLAQLGTADRQWTRFLRSRPHHFTSFDLVAQLSAVARGLAASLLFLLWVKAAQQLRFVRQWSVFSKTLCRALPELVGATLGLVVLGVAYAQLVVLLVSSCVDSLQNMAAFLVLCPGTRVPSLCSTESWYLTPLLCGGLWALRVWGALRLGSVILRWRYHALRGELYRPAWEPQDYEMVELFLRRLRLWMGFSKVKEFRHKVRFEGMEPLPSRSSRGSKSPPVAPPPSAGSDASHPSTSSSQLDGLSSGLGRLGLRGEPEPSRLHAVFEALLTQFDRLNQATEDVYQLEQQLQSLQGQRSSRPPTSPPPGCSSCPQPALTSCLARASQVMDQATGPSRASLWAKNKIHPRNT</sequence>
<feature type="transmembrane region" description="Helical" evidence="10">
    <location>
        <begin position="53"/>
        <end position="73"/>
    </location>
</feature>
<accession>A0A250Y7I1</accession>
<dbReference type="FunFam" id="2.60.60.20:FF:000012">
    <property type="entry name" value="polycystin-1 isoform X2"/>
    <property type="match status" value="1"/>
</dbReference>
<dbReference type="InterPro" id="IPR000203">
    <property type="entry name" value="GPS"/>
</dbReference>
<feature type="compositionally biased region" description="Low complexity" evidence="9">
    <location>
        <begin position="1244"/>
        <end position="1256"/>
    </location>
</feature>
<feature type="compositionally biased region" description="Low complexity" evidence="9">
    <location>
        <begin position="1162"/>
        <end position="1174"/>
    </location>
</feature>
<protein>
    <submittedName>
        <fullName evidence="13">Polycystin-1</fullName>
    </submittedName>
</protein>
<feature type="transmembrane region" description="Helical" evidence="10">
    <location>
        <begin position="900"/>
        <end position="918"/>
    </location>
</feature>
<feature type="compositionally biased region" description="Low complexity" evidence="9">
    <location>
        <begin position="1182"/>
        <end position="1203"/>
    </location>
</feature>
<feature type="domain" description="GAIN-B" evidence="12">
    <location>
        <begin position="1"/>
        <end position="41"/>
    </location>
</feature>
<feature type="transmembrane region" description="Helical" evidence="10">
    <location>
        <begin position="939"/>
        <end position="962"/>
    </location>
</feature>
<dbReference type="PROSITE" id="PS50221">
    <property type="entry name" value="GAIN_B"/>
    <property type="match status" value="1"/>
</dbReference>
<dbReference type="GO" id="GO:0005261">
    <property type="term" value="F:monoatomic cation channel activity"/>
    <property type="evidence" value="ECO:0007669"/>
    <property type="project" value="TreeGrafter"/>
</dbReference>
<proteinExistence type="inferred from homology"/>
<feature type="transmembrane region" description="Helical" evidence="10">
    <location>
        <begin position="300"/>
        <end position="322"/>
    </location>
</feature>
<dbReference type="Pfam" id="PF08016">
    <property type="entry name" value="PKD_channel"/>
    <property type="match status" value="1"/>
</dbReference>
<dbReference type="InterPro" id="IPR057244">
    <property type="entry name" value="GAIN_B"/>
</dbReference>
<dbReference type="EMBL" id="GFFV01000412">
    <property type="protein sequence ID" value="JAV39533.1"/>
    <property type="molecule type" value="Transcribed_RNA"/>
</dbReference>
<keyword evidence="5 10" id="KW-1133">Transmembrane helix</keyword>
<evidence type="ECO:0000256" key="7">
    <source>
        <dbReference type="ARBA" id="ARBA00023157"/>
    </source>
</evidence>
<feature type="region of interest" description="Disordered" evidence="9">
    <location>
        <begin position="1244"/>
        <end position="1269"/>
    </location>
</feature>
<dbReference type="PROSITE" id="PS50095">
    <property type="entry name" value="PLAT"/>
    <property type="match status" value="1"/>
</dbReference>
<evidence type="ECO:0000256" key="10">
    <source>
        <dbReference type="SAM" id="Phobius"/>
    </source>
</evidence>
<comment type="subcellular location">
    <subcellularLocation>
        <location evidence="1">Membrane</location>
        <topology evidence="1">Multi-pass membrane protein</topology>
    </subcellularLocation>
</comment>
<evidence type="ECO:0000256" key="9">
    <source>
        <dbReference type="SAM" id="MobiDB-lite"/>
    </source>
</evidence>
<comment type="similarity">
    <text evidence="2">Belongs to the polycystin family.</text>
</comment>
<feature type="transmembrane region" description="Helical" evidence="10">
    <location>
        <begin position="982"/>
        <end position="1003"/>
    </location>
</feature>
<dbReference type="CDD" id="cd01752">
    <property type="entry name" value="PLAT_polycystin"/>
    <property type="match status" value="1"/>
</dbReference>